<gene>
    <name evidence="2" type="ORF">F5I99_03560</name>
</gene>
<name>A0A5J6LBI8_9GAMM</name>
<evidence type="ECO:0008006" key="4">
    <source>
        <dbReference type="Google" id="ProtNLM"/>
    </source>
</evidence>
<feature type="transmembrane region" description="Helical" evidence="1">
    <location>
        <begin position="33"/>
        <end position="51"/>
    </location>
</feature>
<dbReference type="EMBL" id="CP044222">
    <property type="protein sequence ID" value="QEW05638.1"/>
    <property type="molecule type" value="Genomic_DNA"/>
</dbReference>
<protein>
    <recommendedName>
        <fullName evidence="4">2/3 transmembrane domain holin</fullName>
    </recommendedName>
</protein>
<keyword evidence="1" id="KW-0812">Transmembrane</keyword>
<dbReference type="AlphaFoldDB" id="A0A5J6LBI8"/>
<sequence>MDKPTAPRLSGLGLIVMLLSMAIIWMSPFQLMVTLYKLSVVTLGGWLGYWLDRWIFPYARPHMVLPGGEHTELAPNACWYMLRRAIIVGATILAVAMGA</sequence>
<reference evidence="2 3" key="1">
    <citation type="submission" date="2019-09" db="EMBL/GenBank/DDBJ databases">
        <title>Nitrincola iocasae sp. nov., a bacterium isolated from the sediment collected at a cold seep field in South China Sea.</title>
        <authorList>
            <person name="Zhang H."/>
            <person name="Wang H."/>
            <person name="Li C."/>
        </authorList>
    </citation>
    <scope>NUCLEOTIDE SEQUENCE [LARGE SCALE GENOMIC DNA]</scope>
    <source>
        <strain evidence="2 3">KXZD1103</strain>
    </source>
</reference>
<keyword evidence="1" id="KW-1133">Transmembrane helix</keyword>
<keyword evidence="3" id="KW-1185">Reference proteome</keyword>
<dbReference type="Proteomes" id="UP000325606">
    <property type="component" value="Chromosome"/>
</dbReference>
<evidence type="ECO:0000256" key="1">
    <source>
        <dbReference type="SAM" id="Phobius"/>
    </source>
</evidence>
<dbReference type="InterPro" id="IPR025140">
    <property type="entry name" value="Holin_2-3"/>
</dbReference>
<evidence type="ECO:0000313" key="2">
    <source>
        <dbReference type="EMBL" id="QEW05638.1"/>
    </source>
</evidence>
<keyword evidence="1" id="KW-0472">Membrane</keyword>
<proteinExistence type="predicted"/>
<dbReference type="KEGG" id="nik:F5I99_03560"/>
<feature type="transmembrane region" description="Helical" evidence="1">
    <location>
        <begin position="9"/>
        <end position="27"/>
    </location>
</feature>
<evidence type="ECO:0000313" key="3">
    <source>
        <dbReference type="Proteomes" id="UP000325606"/>
    </source>
</evidence>
<accession>A0A5J6LBI8</accession>
<dbReference type="Pfam" id="PF13272">
    <property type="entry name" value="Holin_2-3"/>
    <property type="match status" value="1"/>
</dbReference>
<organism evidence="2 3">
    <name type="scientific">Nitrincola iocasae</name>
    <dbReference type="NCBI Taxonomy" id="2614693"/>
    <lineage>
        <taxon>Bacteria</taxon>
        <taxon>Pseudomonadati</taxon>
        <taxon>Pseudomonadota</taxon>
        <taxon>Gammaproteobacteria</taxon>
        <taxon>Oceanospirillales</taxon>
        <taxon>Oceanospirillaceae</taxon>
        <taxon>Nitrincola</taxon>
    </lineage>
</organism>